<comment type="caution">
    <text evidence="1">The sequence shown here is derived from an EMBL/GenBank/DDBJ whole genome shotgun (WGS) entry which is preliminary data.</text>
</comment>
<organism evidence="1 2">
    <name type="scientific">Choristoneura fumiferana</name>
    <name type="common">Spruce budworm moth</name>
    <name type="synonym">Archips fumiferana</name>
    <dbReference type="NCBI Taxonomy" id="7141"/>
    <lineage>
        <taxon>Eukaryota</taxon>
        <taxon>Metazoa</taxon>
        <taxon>Ecdysozoa</taxon>
        <taxon>Arthropoda</taxon>
        <taxon>Hexapoda</taxon>
        <taxon>Insecta</taxon>
        <taxon>Pterygota</taxon>
        <taxon>Neoptera</taxon>
        <taxon>Endopterygota</taxon>
        <taxon>Lepidoptera</taxon>
        <taxon>Glossata</taxon>
        <taxon>Ditrysia</taxon>
        <taxon>Tortricoidea</taxon>
        <taxon>Tortricidae</taxon>
        <taxon>Tortricinae</taxon>
        <taxon>Choristoneura</taxon>
    </lineage>
</organism>
<dbReference type="EMBL" id="CM046110">
    <property type="protein sequence ID" value="KAI8422363.1"/>
    <property type="molecule type" value="Genomic_DNA"/>
</dbReference>
<sequence length="310" mass="33857">MGNSQGNEKQSKTGKSPAKGKNFLRNRKSPSRESKKHGRKKSGAKREALDREFDKTPDSDNVEVIEASASDNDAVECASKAGESVQSEVTVSRCGRSATRGGSTPGSSVLSGALTPLAVELNQCYYSAESSAHDAPRTLTPTPAPDMPHDDAASSLSDDLEKEEKSDVFDDSDKSDNEKVMGAILSGSRERPPHECSHEFREHRLKASPAQSSFTVSRHRRVELQPVQAVVAVATARDPDNEPERRAASVSEVPLESNVLRKVASLTLEKHSEPRVLRPKFVPEKLNFQLYEKFEVKIVLVVSEYVTSDA</sequence>
<protein>
    <submittedName>
        <fullName evidence="1">Uncharacterized protein</fullName>
    </submittedName>
</protein>
<evidence type="ECO:0000313" key="1">
    <source>
        <dbReference type="EMBL" id="KAI8422363.1"/>
    </source>
</evidence>
<keyword evidence="2" id="KW-1185">Reference proteome</keyword>
<proteinExistence type="predicted"/>
<gene>
    <name evidence="1" type="ORF">MSG28_006224</name>
</gene>
<name>A0ACC0JDZ8_CHOFU</name>
<reference evidence="1 2" key="1">
    <citation type="journal article" date="2022" name="Genome Biol. Evol.">
        <title>The Spruce Budworm Genome: Reconstructing the Evolutionary History of Antifreeze Proteins.</title>
        <authorList>
            <person name="Beliveau C."/>
            <person name="Gagne P."/>
            <person name="Picq S."/>
            <person name="Vernygora O."/>
            <person name="Keeling C.I."/>
            <person name="Pinkney K."/>
            <person name="Doucet D."/>
            <person name="Wen F."/>
            <person name="Johnston J.S."/>
            <person name="Maaroufi H."/>
            <person name="Boyle B."/>
            <person name="Laroche J."/>
            <person name="Dewar K."/>
            <person name="Juretic N."/>
            <person name="Blackburn G."/>
            <person name="Nisole A."/>
            <person name="Brunet B."/>
            <person name="Brandao M."/>
            <person name="Lumley L."/>
            <person name="Duan J."/>
            <person name="Quan G."/>
            <person name="Lucarotti C.J."/>
            <person name="Roe A.D."/>
            <person name="Sperling F.A.H."/>
            <person name="Levesque R.C."/>
            <person name="Cusson M."/>
        </authorList>
    </citation>
    <scope>NUCLEOTIDE SEQUENCE [LARGE SCALE GENOMIC DNA]</scope>
    <source>
        <strain evidence="1">Glfc:IPQL:Cfum</strain>
    </source>
</reference>
<dbReference type="Proteomes" id="UP001064048">
    <property type="component" value="Chromosome 10"/>
</dbReference>
<accession>A0ACC0JDZ8</accession>
<evidence type="ECO:0000313" key="2">
    <source>
        <dbReference type="Proteomes" id="UP001064048"/>
    </source>
</evidence>